<evidence type="ECO:0000313" key="2">
    <source>
        <dbReference type="Proteomes" id="UP000037392"/>
    </source>
</evidence>
<dbReference type="Proteomes" id="UP000037392">
    <property type="component" value="Unassembled WGS sequence"/>
</dbReference>
<evidence type="ECO:0000313" key="1">
    <source>
        <dbReference type="EMBL" id="KMW16490.1"/>
    </source>
</evidence>
<dbReference type="PATRIC" id="fig|742734.4.peg.4276"/>
<dbReference type="AlphaFoldDB" id="A0A0J9ELL0"/>
<sequence length="35" mass="4030">MKVVVKRFLDSALTMEEVSMKMDAFIENVTKLPNN</sequence>
<name>A0A0J9ELL0_9FIRM</name>
<gene>
    <name evidence="1" type="ORF">HMPREF9470_03990</name>
</gene>
<protein>
    <submittedName>
        <fullName evidence="1">Uncharacterized protein</fullName>
    </submittedName>
</protein>
<proteinExistence type="predicted"/>
<comment type="caution">
    <text evidence="1">The sequence shown here is derived from an EMBL/GenBank/DDBJ whole genome shotgun (WGS) entry which is preliminary data.</text>
</comment>
<accession>A0A0J9ELL0</accession>
<reference evidence="1 2" key="1">
    <citation type="submission" date="2011-04" db="EMBL/GenBank/DDBJ databases">
        <title>The Genome Sequence of Clostridium citroniae WAL-19142.</title>
        <authorList>
            <consortium name="The Broad Institute Genome Sequencing Platform"/>
            <person name="Earl A."/>
            <person name="Ward D."/>
            <person name="Feldgarden M."/>
            <person name="Gevers D."/>
            <person name="Warren Y.A."/>
            <person name="Tyrrell K.L."/>
            <person name="Citron D.M."/>
            <person name="Goldstein E.J."/>
            <person name="Daigneault M."/>
            <person name="Allen-Vercoe E."/>
            <person name="Young S.K."/>
            <person name="Zeng Q."/>
            <person name="Gargeya S."/>
            <person name="Fitzgerald M."/>
            <person name="Haas B."/>
            <person name="Abouelleil A."/>
            <person name="Alvarado L."/>
            <person name="Arachchi H.M."/>
            <person name="Berlin A."/>
            <person name="Brown A."/>
            <person name="Chapman S.B."/>
            <person name="Chen Z."/>
            <person name="Dunbar C."/>
            <person name="Freedman E."/>
            <person name="Gearin G."/>
            <person name="Gellesch M."/>
            <person name="Goldberg J."/>
            <person name="Griggs A."/>
            <person name="Gujja S."/>
            <person name="Heilman E.R."/>
            <person name="Heiman D."/>
            <person name="Howarth C."/>
            <person name="Larson L."/>
            <person name="Lui A."/>
            <person name="MacDonald P.J."/>
            <person name="Mehta T."/>
            <person name="Montmayeur A."/>
            <person name="Murphy C."/>
            <person name="Neiman D."/>
            <person name="Pearson M."/>
            <person name="Priest M."/>
            <person name="Roberts A."/>
            <person name="Saif S."/>
            <person name="Shea T."/>
            <person name="Shenoy N."/>
            <person name="Sisk P."/>
            <person name="Stolte C."/>
            <person name="Sykes S."/>
            <person name="White J."/>
            <person name="Yandava C."/>
            <person name="Wortman J."/>
            <person name="Nusbaum C."/>
            <person name="Birren B."/>
        </authorList>
    </citation>
    <scope>NUCLEOTIDE SEQUENCE [LARGE SCALE GENOMIC DNA]</scope>
    <source>
        <strain evidence="1 2">WAL-19142</strain>
    </source>
</reference>
<dbReference type="EMBL" id="ADLK01000029">
    <property type="protein sequence ID" value="KMW16490.1"/>
    <property type="molecule type" value="Genomic_DNA"/>
</dbReference>
<organism evidence="1 2">
    <name type="scientific">[Clostridium] citroniae WAL-19142</name>
    <dbReference type="NCBI Taxonomy" id="742734"/>
    <lineage>
        <taxon>Bacteria</taxon>
        <taxon>Bacillati</taxon>
        <taxon>Bacillota</taxon>
        <taxon>Clostridia</taxon>
        <taxon>Lachnospirales</taxon>
        <taxon>Lachnospiraceae</taxon>
        <taxon>Enterocloster</taxon>
    </lineage>
</organism>